<organism>
    <name type="scientific">Ixodes scapularis</name>
    <name type="common">Black-legged tick</name>
    <name type="synonym">Deer tick</name>
    <dbReference type="NCBI Taxonomy" id="6945"/>
    <lineage>
        <taxon>Eukaryota</taxon>
        <taxon>Metazoa</taxon>
        <taxon>Ecdysozoa</taxon>
        <taxon>Arthropoda</taxon>
        <taxon>Chelicerata</taxon>
        <taxon>Arachnida</taxon>
        <taxon>Acari</taxon>
        <taxon>Parasitiformes</taxon>
        <taxon>Ixodida</taxon>
        <taxon>Ixodoidea</taxon>
        <taxon>Ixodidae</taxon>
        <taxon>Ixodinae</taxon>
        <taxon>Ixodes</taxon>
    </lineage>
</organism>
<dbReference type="AlphaFoldDB" id="B7PJ42"/>
<evidence type="ECO:0000313" key="4">
    <source>
        <dbReference type="EnsemblMetazoa" id="ISCW004575-PA"/>
    </source>
</evidence>
<evidence type="ECO:0000313" key="3">
    <source>
        <dbReference type="EMBL" id="EEC06614.1"/>
    </source>
</evidence>
<keyword evidence="6" id="KW-1267">Proteomics identification</keyword>
<dbReference type="VEuPathDB" id="VectorBase:ISCI004575"/>
<keyword evidence="2" id="KW-0732">Signal</keyword>
<sequence>MAICKGLLRHPLAFLLLLLLCPRGTPSANPEDNEFAEFEEFDEEEEQKGVPGGSQGAVPLPQKGQEGEDEAAVEEEEAEEFDHFQDEEEFEGLDQDRPVKAKPSGDRPDLTIAKARHTTLFPITCTVLHSTCCLLGQNPISRGFVLGPWLNILG</sequence>
<feature type="region of interest" description="Disordered" evidence="1">
    <location>
        <begin position="28"/>
        <end position="109"/>
    </location>
</feature>
<name>B7PJ42_IXOSC</name>
<evidence type="ECO:0008006" key="7">
    <source>
        <dbReference type="Google" id="ProtNLM"/>
    </source>
</evidence>
<reference evidence="3 5" key="1">
    <citation type="submission" date="2008-03" db="EMBL/GenBank/DDBJ databases">
        <title>Annotation of Ixodes scapularis.</title>
        <authorList>
            <consortium name="Ixodes scapularis Genome Project Consortium"/>
            <person name="Caler E."/>
            <person name="Hannick L.I."/>
            <person name="Bidwell S."/>
            <person name="Joardar V."/>
            <person name="Thiagarajan M."/>
            <person name="Amedeo P."/>
            <person name="Galinsky K.J."/>
            <person name="Schobel S."/>
            <person name="Inman J."/>
            <person name="Hostetler J."/>
            <person name="Miller J."/>
            <person name="Hammond M."/>
            <person name="Megy K."/>
            <person name="Lawson D."/>
            <person name="Kodira C."/>
            <person name="Sutton G."/>
            <person name="Meyer J."/>
            <person name="Hill C.A."/>
            <person name="Birren B."/>
            <person name="Nene V."/>
            <person name="Collins F."/>
            <person name="Alarcon-Chaidez F."/>
            <person name="Wikel S."/>
            <person name="Strausberg R."/>
        </authorList>
    </citation>
    <scope>NUCLEOTIDE SEQUENCE [LARGE SCALE GENOMIC DNA]</scope>
    <source>
        <strain evidence="5">Wikel</strain>
        <strain evidence="3">Wikel colony</strain>
    </source>
</reference>
<protein>
    <recommendedName>
        <fullName evidence="7">Secreted protein</fullName>
    </recommendedName>
</protein>
<reference evidence="4" key="2">
    <citation type="submission" date="2020-05" db="UniProtKB">
        <authorList>
            <consortium name="EnsemblMetazoa"/>
        </authorList>
    </citation>
    <scope>IDENTIFICATION</scope>
    <source>
        <strain evidence="4">wikel</strain>
    </source>
</reference>
<dbReference type="OrthoDB" id="10039147at2759"/>
<evidence type="ECO:0007829" key="6">
    <source>
        <dbReference type="PeptideAtlas" id="B7PJ42"/>
    </source>
</evidence>
<proteinExistence type="evidence at protein level"/>
<accession>B7PJ42</accession>
<dbReference type="EMBL" id="ABJB010131989">
    <property type="status" value="NOT_ANNOTATED_CDS"/>
    <property type="molecule type" value="Genomic_DNA"/>
</dbReference>
<dbReference type="VEuPathDB" id="VectorBase:ISCP_007814"/>
<dbReference type="VEuPathDB" id="VectorBase:ISCW004575"/>
<feature type="chain" id="PRO_5014568042" description="Secreted protein" evidence="2">
    <location>
        <begin position="28"/>
        <end position="154"/>
    </location>
</feature>
<evidence type="ECO:0000256" key="2">
    <source>
        <dbReference type="SAM" id="SignalP"/>
    </source>
</evidence>
<keyword evidence="5" id="KW-1185">Reference proteome</keyword>
<gene>
    <name evidence="3" type="ORF">IscW_ISCW004575</name>
</gene>
<evidence type="ECO:0000256" key="1">
    <source>
        <dbReference type="SAM" id="MobiDB-lite"/>
    </source>
</evidence>
<feature type="compositionally biased region" description="Acidic residues" evidence="1">
    <location>
        <begin position="31"/>
        <end position="46"/>
    </location>
</feature>
<dbReference type="InParanoid" id="B7PJ42"/>
<dbReference type="EMBL" id="DS723905">
    <property type="protein sequence ID" value="EEC06614.1"/>
    <property type="molecule type" value="Genomic_DNA"/>
</dbReference>
<dbReference type="HOGENOM" id="CLU_1706215_0_0_1"/>
<feature type="compositionally biased region" description="Basic and acidic residues" evidence="1">
    <location>
        <begin position="94"/>
        <end position="109"/>
    </location>
</feature>
<dbReference type="Proteomes" id="UP000001555">
    <property type="component" value="Unassembled WGS sequence"/>
</dbReference>
<dbReference type="STRING" id="6945.B7PJ42"/>
<evidence type="ECO:0000313" key="5">
    <source>
        <dbReference type="Proteomes" id="UP000001555"/>
    </source>
</evidence>
<dbReference type="EnsemblMetazoa" id="ISCW004575-RA">
    <property type="protein sequence ID" value="ISCW004575-PA"/>
    <property type="gene ID" value="ISCW004575"/>
</dbReference>
<feature type="compositionally biased region" description="Acidic residues" evidence="1">
    <location>
        <begin position="67"/>
        <end position="93"/>
    </location>
</feature>
<dbReference type="PaxDb" id="6945-B7PJ42"/>
<feature type="signal peptide" evidence="2">
    <location>
        <begin position="1"/>
        <end position="27"/>
    </location>
</feature>